<dbReference type="Proteomes" id="UP000323166">
    <property type="component" value="Unassembled WGS sequence"/>
</dbReference>
<organism evidence="1 2">
    <name type="scientific">Desulfallas thermosapovorans DSM 6562</name>
    <dbReference type="NCBI Taxonomy" id="1121431"/>
    <lineage>
        <taxon>Bacteria</taxon>
        <taxon>Bacillati</taxon>
        <taxon>Bacillota</taxon>
        <taxon>Clostridia</taxon>
        <taxon>Eubacteriales</taxon>
        <taxon>Desulfallaceae</taxon>
        <taxon>Desulfallas</taxon>
    </lineage>
</organism>
<name>A0A5S4ZQN2_9FIRM</name>
<keyword evidence="2" id="KW-1185">Reference proteome</keyword>
<reference evidence="1 2" key="1">
    <citation type="submission" date="2019-07" db="EMBL/GenBank/DDBJ databases">
        <title>Genomic Encyclopedia of Type Strains, Phase I: the one thousand microbial genomes (KMG-I) project.</title>
        <authorList>
            <person name="Kyrpides N."/>
        </authorList>
    </citation>
    <scope>NUCLEOTIDE SEQUENCE [LARGE SCALE GENOMIC DNA]</scope>
    <source>
        <strain evidence="1 2">DSM 6562</strain>
    </source>
</reference>
<proteinExistence type="predicted"/>
<accession>A0A5S4ZQN2</accession>
<protein>
    <submittedName>
        <fullName evidence="1">Uncharacterized protein</fullName>
    </submittedName>
</protein>
<comment type="caution">
    <text evidence="1">The sequence shown here is derived from an EMBL/GenBank/DDBJ whole genome shotgun (WGS) entry which is preliminary data.</text>
</comment>
<dbReference type="AlphaFoldDB" id="A0A5S4ZQN2"/>
<dbReference type="RefSeq" id="WP_166511951.1">
    <property type="nucleotide sequence ID" value="NZ_VNHM01000010.1"/>
</dbReference>
<evidence type="ECO:0000313" key="2">
    <source>
        <dbReference type="Proteomes" id="UP000323166"/>
    </source>
</evidence>
<sequence>MEQDKELELEFSEQTQAMIEELSRKTGQPPEVVVETIIHNHLMHQVPFIEKKAVESGKTVQEILNQQFVQLIEFMLKRDSSK</sequence>
<gene>
    <name evidence="1" type="ORF">LX24_01941</name>
</gene>
<evidence type="ECO:0000313" key="1">
    <source>
        <dbReference type="EMBL" id="TYO94926.1"/>
    </source>
</evidence>
<dbReference type="EMBL" id="VNHM01000010">
    <property type="protein sequence ID" value="TYO94926.1"/>
    <property type="molecule type" value="Genomic_DNA"/>
</dbReference>